<evidence type="ECO:0000256" key="3">
    <source>
        <dbReference type="ARBA" id="ARBA00022664"/>
    </source>
</evidence>
<comment type="subcellular location">
    <subcellularLocation>
        <location evidence="1">Nucleus</location>
    </subcellularLocation>
</comment>
<evidence type="ECO:0000256" key="1">
    <source>
        <dbReference type="ARBA" id="ARBA00004123"/>
    </source>
</evidence>
<comment type="caution">
    <text evidence="9">The sequence shown here is derived from an EMBL/GenBank/DDBJ whole genome shotgun (WGS) entry which is preliminary data.</text>
</comment>
<feature type="domain" description="Pre-mRNA-splicing factor Syf1-like N-terminal HAT-repeats" evidence="8">
    <location>
        <begin position="61"/>
        <end position="204"/>
    </location>
</feature>
<accession>A0AAD7UGZ5</accession>
<keyword evidence="6" id="KW-0508">mRNA splicing</keyword>
<keyword evidence="7" id="KW-0539">Nucleus</keyword>
<dbReference type="FunFam" id="1.25.40.10:FF:000075">
    <property type="entry name" value="Crooked neck pre-mRNA-splicing factor 1"/>
    <property type="match status" value="1"/>
</dbReference>
<dbReference type="GO" id="GO:0000245">
    <property type="term" value="P:spliceosomal complex assembly"/>
    <property type="evidence" value="ECO:0007669"/>
    <property type="project" value="TreeGrafter"/>
</dbReference>
<protein>
    <recommendedName>
        <fullName evidence="8">Pre-mRNA-splicing factor Syf1-like N-terminal HAT-repeats domain-containing protein</fullName>
    </recommendedName>
</protein>
<dbReference type="SUPFAM" id="SSF48452">
    <property type="entry name" value="TPR-like"/>
    <property type="match status" value="4"/>
</dbReference>
<dbReference type="InterPro" id="IPR045075">
    <property type="entry name" value="Syf1-like"/>
</dbReference>
<gene>
    <name evidence="9" type="ORF">CTAYLR_002564</name>
</gene>
<reference evidence="9" key="1">
    <citation type="submission" date="2023-01" db="EMBL/GenBank/DDBJ databases">
        <title>Metagenome sequencing of chrysophaentin producing Chrysophaeum taylorii.</title>
        <authorList>
            <person name="Davison J."/>
            <person name="Bewley C."/>
        </authorList>
    </citation>
    <scope>NUCLEOTIDE SEQUENCE</scope>
    <source>
        <strain evidence="9">NIES-1699</strain>
    </source>
</reference>
<dbReference type="Proteomes" id="UP001230188">
    <property type="component" value="Unassembled WGS sequence"/>
</dbReference>
<dbReference type="InterPro" id="IPR003107">
    <property type="entry name" value="HAT"/>
</dbReference>
<evidence type="ECO:0000256" key="7">
    <source>
        <dbReference type="ARBA" id="ARBA00023242"/>
    </source>
</evidence>
<name>A0AAD7UGZ5_9STRA</name>
<dbReference type="EMBL" id="JAQMWT010000334">
    <property type="protein sequence ID" value="KAJ8604367.1"/>
    <property type="molecule type" value="Genomic_DNA"/>
</dbReference>
<dbReference type="GO" id="GO:0071007">
    <property type="term" value="C:U2-type catalytic step 2 spliceosome"/>
    <property type="evidence" value="ECO:0007669"/>
    <property type="project" value="TreeGrafter"/>
</dbReference>
<keyword evidence="3" id="KW-0507">mRNA processing</keyword>
<evidence type="ECO:0000259" key="8">
    <source>
        <dbReference type="Pfam" id="PF23233"/>
    </source>
</evidence>
<keyword evidence="4" id="KW-0747">Spliceosome</keyword>
<sequence length="654" mass="78116">MAQLPSKMRVKNRSPAAIQITAEQLLREAHDRGGSVKKHVPRSQITDPEELREYRMIKRKDFEDAIRMNRVHIGNYVKYAKWEEQQEEFERARSVFERAIDIDHRSTSLWLKYAEMEMRNKFVNHARNVWDRAVTLLPRSQLWYKYTYMEEMLENFAVARSIFERWMRWEPEEQAWFAYVKFEERRGDMERARGVLERLIACHPTVQTYLKYARWERQAPRARQIYERALTELAEWEQDEKLYVAFAKFEESQKEYERARAILKFAGLSLLEFEKKHGGKSSIQAELLEKRREEYEKRLDEAPEDYDAWFDLIHLVEELSTPDDVRETFERAVAVVPPAEKRYWRRYVYVWLEYAVYEEFRDDMERARAVYRTALGIIPHKKFTFGKVWLQAAEFEIRRKDLRAARKLLGEAIGKCPKPKLFKGYLRLERMLGEVERCRTISAKFVEFSPSSAASWIRFSEFEAAIGEVDRARAIFDLAVDQPSLDLPELVWKAYIDLEIRVERGEVDAEEEASSSSPRKAADLYERLLERTKHVKVWLSYAKYQEKDPAAARAIMERADEHLKLEDLKDERVLLLDAWQDMELRFGDEDNLAKVRALIPRKVKKRRQAQDGSWEEVYDYVFPDDKKAPLNLKILEMAKKWKQEQQQQKKQRVS</sequence>
<evidence type="ECO:0000256" key="2">
    <source>
        <dbReference type="ARBA" id="ARBA00008644"/>
    </source>
</evidence>
<dbReference type="GO" id="GO:0071014">
    <property type="term" value="C:post-mRNA release spliceosomal complex"/>
    <property type="evidence" value="ECO:0007669"/>
    <property type="project" value="TreeGrafter"/>
</dbReference>
<comment type="similarity">
    <text evidence="2">Belongs to the crooked-neck family.</text>
</comment>
<evidence type="ECO:0000256" key="6">
    <source>
        <dbReference type="ARBA" id="ARBA00023187"/>
    </source>
</evidence>
<evidence type="ECO:0000256" key="4">
    <source>
        <dbReference type="ARBA" id="ARBA00022728"/>
    </source>
</evidence>
<proteinExistence type="inferred from homology"/>
<dbReference type="GO" id="GO:0071011">
    <property type="term" value="C:precatalytic spliceosome"/>
    <property type="evidence" value="ECO:0007669"/>
    <property type="project" value="TreeGrafter"/>
</dbReference>
<evidence type="ECO:0000313" key="9">
    <source>
        <dbReference type="EMBL" id="KAJ8604367.1"/>
    </source>
</evidence>
<dbReference type="GO" id="GO:0000974">
    <property type="term" value="C:Prp19 complex"/>
    <property type="evidence" value="ECO:0007669"/>
    <property type="project" value="TreeGrafter"/>
</dbReference>
<organism evidence="9 10">
    <name type="scientific">Chrysophaeum taylorii</name>
    <dbReference type="NCBI Taxonomy" id="2483200"/>
    <lineage>
        <taxon>Eukaryota</taxon>
        <taxon>Sar</taxon>
        <taxon>Stramenopiles</taxon>
        <taxon>Ochrophyta</taxon>
        <taxon>Pelagophyceae</taxon>
        <taxon>Pelagomonadales</taxon>
        <taxon>Pelagomonadaceae</taxon>
        <taxon>Chrysophaeum</taxon>
    </lineage>
</organism>
<dbReference type="Gene3D" id="1.25.40.10">
    <property type="entry name" value="Tetratricopeptide repeat domain"/>
    <property type="match status" value="3"/>
</dbReference>
<dbReference type="SMART" id="SM00386">
    <property type="entry name" value="HAT"/>
    <property type="match status" value="13"/>
</dbReference>
<evidence type="ECO:0000256" key="5">
    <source>
        <dbReference type="ARBA" id="ARBA00022737"/>
    </source>
</evidence>
<keyword evidence="10" id="KW-1185">Reference proteome</keyword>
<dbReference type="InterPro" id="IPR011990">
    <property type="entry name" value="TPR-like_helical_dom_sf"/>
</dbReference>
<dbReference type="PANTHER" id="PTHR11246">
    <property type="entry name" value="PRE-MRNA SPLICING FACTOR"/>
    <property type="match status" value="1"/>
</dbReference>
<dbReference type="Pfam" id="PF23233">
    <property type="entry name" value="HAT_Syf1_CNRKL1_N"/>
    <property type="match status" value="1"/>
</dbReference>
<dbReference type="InterPro" id="IPR055433">
    <property type="entry name" value="HAT_Syf1-like_N"/>
</dbReference>
<dbReference type="AlphaFoldDB" id="A0AAD7UGZ5"/>
<dbReference type="PANTHER" id="PTHR11246:SF3">
    <property type="entry name" value="CROOKED NECK-LIKE PROTEIN 1"/>
    <property type="match status" value="1"/>
</dbReference>
<evidence type="ECO:0000313" key="10">
    <source>
        <dbReference type="Proteomes" id="UP001230188"/>
    </source>
</evidence>
<keyword evidence="5" id="KW-0677">Repeat</keyword>